<protein>
    <submittedName>
        <fullName evidence="1">Uncharacterized protein</fullName>
    </submittedName>
</protein>
<proteinExistence type="predicted"/>
<dbReference type="EMBL" id="ML208574">
    <property type="protein sequence ID" value="TFK62552.1"/>
    <property type="molecule type" value="Genomic_DNA"/>
</dbReference>
<evidence type="ECO:0000313" key="1">
    <source>
        <dbReference type="EMBL" id="TFK62552.1"/>
    </source>
</evidence>
<name>A0ACD3AA01_9AGAR</name>
<evidence type="ECO:0000313" key="2">
    <source>
        <dbReference type="Proteomes" id="UP000308600"/>
    </source>
</evidence>
<dbReference type="Proteomes" id="UP000308600">
    <property type="component" value="Unassembled WGS sequence"/>
</dbReference>
<organism evidence="1 2">
    <name type="scientific">Pluteus cervinus</name>
    <dbReference type="NCBI Taxonomy" id="181527"/>
    <lineage>
        <taxon>Eukaryota</taxon>
        <taxon>Fungi</taxon>
        <taxon>Dikarya</taxon>
        <taxon>Basidiomycota</taxon>
        <taxon>Agaricomycotina</taxon>
        <taxon>Agaricomycetes</taxon>
        <taxon>Agaricomycetidae</taxon>
        <taxon>Agaricales</taxon>
        <taxon>Pluteineae</taxon>
        <taxon>Pluteaceae</taxon>
        <taxon>Pluteus</taxon>
    </lineage>
</organism>
<accession>A0ACD3AA01</accession>
<keyword evidence="2" id="KW-1185">Reference proteome</keyword>
<sequence length="1213" mass="135745">MTDIRASFVFEGIPWVSRPSQWLTIPSPSSSTAAVPPDHFLQPFLRTLDSFERNKLHDPERQYLRTFRISAGLEEGTPSRADTEFSLFYSLLMAYRLLDVFTARNSAPSNWVKELHLENPIDLPELNLTTAFNNWVQRLSTFRNSLADSMSTQRPAFEPNTTPTYLFRYVCRTALEADVSRTMLNIAVAALHLLHLLKGHTDIAQIQDVVAGVISDSEIEQRIRGCPLGNFKNPLHVALSLSPLLLFLPANLVKKTIGRQRLFKAWKSFGHQAPQDIRTAEDHVWTMLLDIAQGKCSVEDGVNRCLEAILESDLVHTPWQAWFFKSRSDPQQTPAPSVDIPGQFAPPPTPVSLLVFSTSSTSPVPPMTPIQPKSMPLTSSPLSPTQVLSAVSLPRSSSLTRNDKTGDQEAPSLPSSSFSVHQERAQQPEFAELPPQPRVETDREGEKYPSSRPLSPPSPPSPSPVLSEQQDTPINEHVQASPTRPPNRQDDDVDMYEAGEDPVPTNIASHATVTEKVEEPRRRTAPEHTSNSKRDNKSTRQPGPSHPPVDEGESEISENEDDQGEAPEQDRKSKAPKTRPKSQWARGTKGKSAKRQRQQTTNIAVKEDTDAEDEGAQDEDAVGPPTKKARMEIPDPPSDTSLPSVSGLVKKRHSLRPSAAEVEGAAPSQKSPLQPTTYLFQPIYERKEATSAIKFFNVLDQEETIQLTFHFSGQISWFSSGMKAAELFAKNGRPFYLDKDPTIQASSCIRIMTRQEFETNWRHVMSRFQMQHIVVTSEDVAQIKFDVEGLDTVLPSPTDGFDQAEGLNLPLTADMLIHAHERQKLHKDGKMLQLDDAIKLDGPTAHHSLSTDLYANRKFHASTNDDLYFGQLLRWGHASTTSSFNPWRPRQSAGHFESVVCGSRLFFIGRPKDDGRCVSRFLFDPKILSEGQLGFYSPENWDVEAVIIPAGSEIYIRPFTPYASISLTPSISHGAYFLSGAVIERTIVAFYQNFAIQGETLTLDWAIEALSRTIIFLWNDHYINLSTPKTPHIPDVRTLEGVKQLLCLCNFRELANICHEASYLSSDFSQSLTSDQRHSFIQSRKESQQLKAWFCSKFTLTPSNGSQRLSTKTIALRYLAGQVKALLHQTEMQSSSKVPYKRVQELIGRTFEGDTDFWAEYEKVEPSYNFSFEGTVSDAEDSKSNNPTPEPCTGFTPEDMAWFKLKGAVTDSS</sequence>
<reference evidence="1 2" key="1">
    <citation type="journal article" date="2019" name="Nat. Ecol. Evol.">
        <title>Megaphylogeny resolves global patterns of mushroom evolution.</title>
        <authorList>
            <person name="Varga T."/>
            <person name="Krizsan K."/>
            <person name="Foldi C."/>
            <person name="Dima B."/>
            <person name="Sanchez-Garcia M."/>
            <person name="Sanchez-Ramirez S."/>
            <person name="Szollosi G.J."/>
            <person name="Szarkandi J.G."/>
            <person name="Papp V."/>
            <person name="Albert L."/>
            <person name="Andreopoulos W."/>
            <person name="Angelini C."/>
            <person name="Antonin V."/>
            <person name="Barry K.W."/>
            <person name="Bougher N.L."/>
            <person name="Buchanan P."/>
            <person name="Buyck B."/>
            <person name="Bense V."/>
            <person name="Catcheside P."/>
            <person name="Chovatia M."/>
            <person name="Cooper J."/>
            <person name="Damon W."/>
            <person name="Desjardin D."/>
            <person name="Finy P."/>
            <person name="Geml J."/>
            <person name="Haridas S."/>
            <person name="Hughes K."/>
            <person name="Justo A."/>
            <person name="Karasinski D."/>
            <person name="Kautmanova I."/>
            <person name="Kiss B."/>
            <person name="Kocsube S."/>
            <person name="Kotiranta H."/>
            <person name="LaButti K.M."/>
            <person name="Lechner B.E."/>
            <person name="Liimatainen K."/>
            <person name="Lipzen A."/>
            <person name="Lukacs Z."/>
            <person name="Mihaltcheva S."/>
            <person name="Morgado L.N."/>
            <person name="Niskanen T."/>
            <person name="Noordeloos M.E."/>
            <person name="Ohm R.A."/>
            <person name="Ortiz-Santana B."/>
            <person name="Ovrebo C."/>
            <person name="Racz N."/>
            <person name="Riley R."/>
            <person name="Savchenko A."/>
            <person name="Shiryaev A."/>
            <person name="Soop K."/>
            <person name="Spirin V."/>
            <person name="Szebenyi C."/>
            <person name="Tomsovsky M."/>
            <person name="Tulloss R.E."/>
            <person name="Uehling J."/>
            <person name="Grigoriev I.V."/>
            <person name="Vagvolgyi C."/>
            <person name="Papp T."/>
            <person name="Martin F.M."/>
            <person name="Miettinen O."/>
            <person name="Hibbett D.S."/>
            <person name="Nagy L.G."/>
        </authorList>
    </citation>
    <scope>NUCLEOTIDE SEQUENCE [LARGE SCALE GENOMIC DNA]</scope>
    <source>
        <strain evidence="1 2">NL-1719</strain>
    </source>
</reference>
<gene>
    <name evidence="1" type="ORF">BDN72DRAFT_848528</name>
</gene>